<evidence type="ECO:0000256" key="2">
    <source>
        <dbReference type="ARBA" id="ARBA00022840"/>
    </source>
</evidence>
<dbReference type="PROSITE" id="PS00688">
    <property type="entry name" value="SIGMA54_INTERACT_3"/>
    <property type="match status" value="1"/>
</dbReference>
<dbReference type="GO" id="GO:0000160">
    <property type="term" value="P:phosphorelay signal transduction system"/>
    <property type="evidence" value="ECO:0007669"/>
    <property type="project" value="UniProtKB-KW"/>
</dbReference>
<dbReference type="SUPFAM" id="SSF52540">
    <property type="entry name" value="P-loop containing nucleoside triphosphate hydrolases"/>
    <property type="match status" value="1"/>
</dbReference>
<reference evidence="9 10" key="1">
    <citation type="submission" date="2018-09" db="EMBL/GenBank/DDBJ databases">
        <title>Sphingomonas peninsula sp. nov., isolated from fildes peninsula, Antarctic soil.</title>
        <authorList>
            <person name="Yingchao G."/>
        </authorList>
    </citation>
    <scope>NUCLEOTIDE SEQUENCE [LARGE SCALE GENOMIC DNA]</scope>
    <source>
        <strain evidence="9 10">YZ-8</strain>
    </source>
</reference>
<proteinExistence type="predicted"/>
<dbReference type="PROSITE" id="PS50045">
    <property type="entry name" value="SIGMA54_INTERACT_4"/>
    <property type="match status" value="1"/>
</dbReference>
<dbReference type="EMBL" id="CP032829">
    <property type="protein sequence ID" value="AYJ87715.1"/>
    <property type="molecule type" value="Genomic_DNA"/>
</dbReference>
<dbReference type="InterPro" id="IPR027417">
    <property type="entry name" value="P-loop_NTPase"/>
</dbReference>
<evidence type="ECO:0000256" key="7">
    <source>
        <dbReference type="ARBA" id="ARBA00023163"/>
    </source>
</evidence>
<dbReference type="PROSITE" id="PS00675">
    <property type="entry name" value="SIGMA54_INTERACT_1"/>
    <property type="match status" value="1"/>
</dbReference>
<dbReference type="InterPro" id="IPR003593">
    <property type="entry name" value="AAA+_ATPase"/>
</dbReference>
<dbReference type="SUPFAM" id="SSF46689">
    <property type="entry name" value="Homeodomain-like"/>
    <property type="match status" value="1"/>
</dbReference>
<keyword evidence="1" id="KW-0547">Nucleotide-binding</keyword>
<evidence type="ECO:0000313" key="10">
    <source>
        <dbReference type="Proteomes" id="UP000276254"/>
    </source>
</evidence>
<dbReference type="FunFam" id="3.40.50.300:FF:000006">
    <property type="entry name" value="DNA-binding transcriptional regulator NtrC"/>
    <property type="match status" value="1"/>
</dbReference>
<keyword evidence="5" id="KW-0238">DNA-binding</keyword>
<keyword evidence="4" id="KW-0805">Transcription regulation</keyword>
<dbReference type="Gene3D" id="1.10.10.60">
    <property type="entry name" value="Homeodomain-like"/>
    <property type="match status" value="1"/>
</dbReference>
<evidence type="ECO:0000256" key="5">
    <source>
        <dbReference type="ARBA" id="ARBA00023125"/>
    </source>
</evidence>
<evidence type="ECO:0000256" key="6">
    <source>
        <dbReference type="ARBA" id="ARBA00023159"/>
    </source>
</evidence>
<dbReference type="PANTHER" id="PTHR32071">
    <property type="entry name" value="TRANSCRIPTIONAL REGULATORY PROTEIN"/>
    <property type="match status" value="1"/>
</dbReference>
<evidence type="ECO:0000259" key="8">
    <source>
        <dbReference type="PROSITE" id="PS50045"/>
    </source>
</evidence>
<dbReference type="GO" id="GO:0005524">
    <property type="term" value="F:ATP binding"/>
    <property type="evidence" value="ECO:0007669"/>
    <property type="project" value="UniProtKB-KW"/>
</dbReference>
<accession>A0A494TRI1</accession>
<dbReference type="Gene3D" id="1.10.8.60">
    <property type="match status" value="1"/>
</dbReference>
<dbReference type="GO" id="GO:0006355">
    <property type="term" value="P:regulation of DNA-templated transcription"/>
    <property type="evidence" value="ECO:0007669"/>
    <property type="project" value="InterPro"/>
</dbReference>
<keyword evidence="7" id="KW-0804">Transcription</keyword>
<sequence length="386" mass="42044">MVAVPHTDVTKRVEIGVTETKHPSGRSLLAFDSEKHHSVSVRARAFIFSDPRSRALVPLIEKTAPSDANILVIGETGTGKELVARYVHSLSNRAKGPFLAINCGAFSEALIEGELFGYEKGAYTGAHTARAGWFEAASGGTLFLDEIGDLPLSLQVKLLRVLQEREVVRLGSRTPIPLDVRVIAATNVDLQQSVADGNFRADLFYRLQVVTLPLLPLRERRADILPLARHFLQIYGDKIQPRRLDLSAAAEETLHHYSWPGNIRELENAIYRATLLCQEGVIEIEDLALPTGGPMTPYPSPSYAGPLLAGEIALQASGTSIALEDIVRPLVTKLLDGSHEALLDRLVSAVVTETFQQCGSNQIKTAAALGVTRNVVRTHLKNFGLI</sequence>
<keyword evidence="3" id="KW-0902">Two-component regulatory system</keyword>
<dbReference type="CDD" id="cd00009">
    <property type="entry name" value="AAA"/>
    <property type="match status" value="1"/>
</dbReference>
<dbReference type="Pfam" id="PF25601">
    <property type="entry name" value="AAA_lid_14"/>
    <property type="match status" value="1"/>
</dbReference>
<dbReference type="RefSeq" id="WP_121155375.1">
    <property type="nucleotide sequence ID" value="NZ_CP032829.1"/>
</dbReference>
<feature type="domain" description="Sigma-54 factor interaction" evidence="8">
    <location>
        <begin position="46"/>
        <end position="275"/>
    </location>
</feature>
<protein>
    <submittedName>
        <fullName evidence="9">Sigma-54-dependent Fis family transcriptional regulator</fullName>
    </submittedName>
</protein>
<dbReference type="OrthoDB" id="9770562at2"/>
<dbReference type="PROSITE" id="PS00676">
    <property type="entry name" value="SIGMA54_INTERACT_2"/>
    <property type="match status" value="1"/>
</dbReference>
<name>A0A494TRI1_SPHPE</name>
<keyword evidence="6" id="KW-0010">Activator</keyword>
<dbReference type="InterPro" id="IPR025943">
    <property type="entry name" value="Sigma_54_int_dom_ATP-bd_2"/>
</dbReference>
<dbReference type="AlphaFoldDB" id="A0A494TRI1"/>
<evidence type="ECO:0000313" key="9">
    <source>
        <dbReference type="EMBL" id="AYJ87715.1"/>
    </source>
</evidence>
<gene>
    <name evidence="9" type="ORF">D3Y57_19535</name>
</gene>
<dbReference type="Pfam" id="PF00158">
    <property type="entry name" value="Sigma54_activat"/>
    <property type="match status" value="1"/>
</dbReference>
<dbReference type="Gene3D" id="3.40.50.300">
    <property type="entry name" value="P-loop containing nucleotide triphosphate hydrolases"/>
    <property type="match status" value="1"/>
</dbReference>
<dbReference type="InterPro" id="IPR009057">
    <property type="entry name" value="Homeodomain-like_sf"/>
</dbReference>
<dbReference type="KEGG" id="spha:D3Y57_19535"/>
<dbReference type="InterPro" id="IPR025944">
    <property type="entry name" value="Sigma_54_int_dom_CS"/>
</dbReference>
<keyword evidence="2" id="KW-0067">ATP-binding</keyword>
<keyword evidence="10" id="KW-1185">Reference proteome</keyword>
<dbReference type="InterPro" id="IPR058031">
    <property type="entry name" value="AAA_lid_NorR"/>
</dbReference>
<evidence type="ECO:0000256" key="4">
    <source>
        <dbReference type="ARBA" id="ARBA00023015"/>
    </source>
</evidence>
<dbReference type="GO" id="GO:0003677">
    <property type="term" value="F:DNA binding"/>
    <property type="evidence" value="ECO:0007669"/>
    <property type="project" value="UniProtKB-KW"/>
</dbReference>
<dbReference type="Proteomes" id="UP000276254">
    <property type="component" value="Chromosome"/>
</dbReference>
<evidence type="ECO:0000256" key="1">
    <source>
        <dbReference type="ARBA" id="ARBA00022741"/>
    </source>
</evidence>
<dbReference type="SMART" id="SM00382">
    <property type="entry name" value="AAA"/>
    <property type="match status" value="1"/>
</dbReference>
<dbReference type="InterPro" id="IPR025662">
    <property type="entry name" value="Sigma_54_int_dom_ATP-bd_1"/>
</dbReference>
<organism evidence="9 10">
    <name type="scientific">Sphingomonas paeninsulae</name>
    <dbReference type="NCBI Taxonomy" id="2319844"/>
    <lineage>
        <taxon>Bacteria</taxon>
        <taxon>Pseudomonadati</taxon>
        <taxon>Pseudomonadota</taxon>
        <taxon>Alphaproteobacteria</taxon>
        <taxon>Sphingomonadales</taxon>
        <taxon>Sphingomonadaceae</taxon>
        <taxon>Sphingomonas</taxon>
    </lineage>
</organism>
<dbReference type="InterPro" id="IPR002078">
    <property type="entry name" value="Sigma_54_int"/>
</dbReference>
<dbReference type="PANTHER" id="PTHR32071:SF21">
    <property type="entry name" value="TRANSCRIPTIONAL REGULATORY PROTEIN FLGR"/>
    <property type="match status" value="1"/>
</dbReference>
<evidence type="ECO:0000256" key="3">
    <source>
        <dbReference type="ARBA" id="ARBA00023012"/>
    </source>
</evidence>